<dbReference type="AlphaFoldDB" id="A0AAE4C8E9"/>
<feature type="region of interest" description="Disordered" evidence="1">
    <location>
        <begin position="81"/>
        <end position="105"/>
    </location>
</feature>
<accession>A0AAE4C8E9</accession>
<evidence type="ECO:0000313" key="3">
    <source>
        <dbReference type="Proteomes" id="UP001183643"/>
    </source>
</evidence>
<dbReference type="RefSeq" id="WP_310366423.1">
    <property type="nucleotide sequence ID" value="NZ_JAVDYB010000001.1"/>
</dbReference>
<dbReference type="EMBL" id="JAVDYB010000001">
    <property type="protein sequence ID" value="MDR7275456.1"/>
    <property type="molecule type" value="Genomic_DNA"/>
</dbReference>
<dbReference type="SUPFAM" id="SSF82607">
    <property type="entry name" value="YbaB-like"/>
    <property type="match status" value="1"/>
</dbReference>
<evidence type="ECO:0000256" key="1">
    <source>
        <dbReference type="SAM" id="MobiDB-lite"/>
    </source>
</evidence>
<sequence>MDRFDVAARLRQVREAVEDAAAEVTSEDHAVTVVAGPGGAVRSVRLSSRAFQLTGAELGEVVVRTIRQANAQVDAEIRATLSGSTPVPPSPSLSELRTQLRQERR</sequence>
<keyword evidence="2" id="KW-0238">DNA-binding</keyword>
<name>A0AAE4C8E9_9ACTN</name>
<evidence type="ECO:0000313" key="2">
    <source>
        <dbReference type="EMBL" id="MDR7275456.1"/>
    </source>
</evidence>
<gene>
    <name evidence="2" type="ORF">J2S41_002234</name>
</gene>
<proteinExistence type="predicted"/>
<dbReference type="GO" id="GO:0003677">
    <property type="term" value="F:DNA binding"/>
    <property type="evidence" value="ECO:0007669"/>
    <property type="project" value="UniProtKB-KW"/>
</dbReference>
<dbReference type="InterPro" id="IPR036894">
    <property type="entry name" value="YbaB-like_sf"/>
</dbReference>
<dbReference type="Proteomes" id="UP001183643">
    <property type="component" value="Unassembled WGS sequence"/>
</dbReference>
<comment type="caution">
    <text evidence="2">The sequence shown here is derived from an EMBL/GenBank/DDBJ whole genome shotgun (WGS) entry which is preliminary data.</text>
</comment>
<organism evidence="2 3">
    <name type="scientific">Catenuloplanes atrovinosus</name>
    <dbReference type="NCBI Taxonomy" id="137266"/>
    <lineage>
        <taxon>Bacteria</taxon>
        <taxon>Bacillati</taxon>
        <taxon>Actinomycetota</taxon>
        <taxon>Actinomycetes</taxon>
        <taxon>Micromonosporales</taxon>
        <taxon>Micromonosporaceae</taxon>
        <taxon>Catenuloplanes</taxon>
    </lineage>
</organism>
<dbReference type="Pfam" id="PF02575">
    <property type="entry name" value="YbaB_DNA_bd"/>
    <property type="match status" value="1"/>
</dbReference>
<protein>
    <submittedName>
        <fullName evidence="2">DNA-binding protein YbaB</fullName>
    </submittedName>
</protein>
<dbReference type="InterPro" id="IPR004401">
    <property type="entry name" value="YbaB/EbfC"/>
</dbReference>
<dbReference type="Gene3D" id="3.30.1310.10">
    <property type="entry name" value="Nucleoid-associated protein YbaB-like domain"/>
    <property type="match status" value="1"/>
</dbReference>
<reference evidence="2" key="1">
    <citation type="submission" date="2023-07" db="EMBL/GenBank/DDBJ databases">
        <title>Sequencing the genomes of 1000 actinobacteria strains.</title>
        <authorList>
            <person name="Klenk H.-P."/>
        </authorList>
    </citation>
    <scope>NUCLEOTIDE SEQUENCE</scope>
    <source>
        <strain evidence="2">DSM 44707</strain>
    </source>
</reference>
<keyword evidence="3" id="KW-1185">Reference proteome</keyword>